<feature type="compositionally biased region" description="Polar residues" evidence="5">
    <location>
        <begin position="682"/>
        <end position="694"/>
    </location>
</feature>
<feature type="compositionally biased region" description="Polar residues" evidence="5">
    <location>
        <begin position="654"/>
        <end position="663"/>
    </location>
</feature>
<feature type="compositionally biased region" description="Low complexity" evidence="5">
    <location>
        <begin position="919"/>
        <end position="935"/>
    </location>
</feature>
<feature type="compositionally biased region" description="Low complexity" evidence="5">
    <location>
        <begin position="29"/>
        <end position="63"/>
    </location>
</feature>
<feature type="domain" description="LysM" evidence="6">
    <location>
        <begin position="226"/>
        <end position="269"/>
    </location>
</feature>
<feature type="region of interest" description="Disordered" evidence="5">
    <location>
        <begin position="816"/>
        <end position="878"/>
    </location>
</feature>
<accession>A0ABM0JK21</accession>
<feature type="region of interest" description="Disordered" evidence="5">
    <location>
        <begin position="192"/>
        <end position="225"/>
    </location>
</feature>
<gene>
    <name evidence="9" type="primary">LOC101862637</name>
</gene>
<dbReference type="RefSeq" id="XP_005095527.2">
    <property type="nucleotide sequence ID" value="XM_005095470.2"/>
</dbReference>
<feature type="compositionally biased region" description="Basic and acidic residues" evidence="5">
    <location>
        <begin position="449"/>
        <end position="464"/>
    </location>
</feature>
<dbReference type="Pfam" id="PF07534">
    <property type="entry name" value="TLD"/>
    <property type="match status" value="1"/>
</dbReference>
<dbReference type="SUPFAM" id="SSF54106">
    <property type="entry name" value="LysM domain"/>
    <property type="match status" value="1"/>
</dbReference>
<evidence type="ECO:0000259" key="7">
    <source>
        <dbReference type="PROSITE" id="PS51886"/>
    </source>
</evidence>
<comment type="subcellular location">
    <subcellularLocation>
        <location evidence="1">Mitochondrion</location>
    </subcellularLocation>
</comment>
<dbReference type="CDD" id="cd00118">
    <property type="entry name" value="LysM"/>
    <property type="match status" value="1"/>
</dbReference>
<name>A0ABM0JK21_APLCA</name>
<evidence type="ECO:0000313" key="9">
    <source>
        <dbReference type="RefSeq" id="XP_005095527.2"/>
    </source>
</evidence>
<feature type="region of interest" description="Disordered" evidence="5">
    <location>
        <begin position="442"/>
        <end position="569"/>
    </location>
</feature>
<feature type="region of interest" description="Disordered" evidence="5">
    <location>
        <begin position="1"/>
        <end position="168"/>
    </location>
</feature>
<feature type="domain" description="TLDc" evidence="7">
    <location>
        <begin position="1166"/>
        <end position="1329"/>
    </location>
</feature>
<dbReference type="InterPro" id="IPR006571">
    <property type="entry name" value="TLDc_dom"/>
</dbReference>
<feature type="region of interest" description="Disordered" evidence="5">
    <location>
        <begin position="900"/>
        <end position="937"/>
    </location>
</feature>
<comment type="similarity">
    <text evidence="2">Belongs to the OXR1 family.</text>
</comment>
<feature type="compositionally biased region" description="Polar residues" evidence="5">
    <location>
        <begin position="787"/>
        <end position="796"/>
    </location>
</feature>
<feature type="compositionally biased region" description="Polar residues" evidence="5">
    <location>
        <begin position="11"/>
        <end position="28"/>
    </location>
</feature>
<feature type="region of interest" description="Disordered" evidence="5">
    <location>
        <begin position="1004"/>
        <end position="1026"/>
    </location>
</feature>
<dbReference type="SMART" id="SM00257">
    <property type="entry name" value="LysM"/>
    <property type="match status" value="1"/>
</dbReference>
<keyword evidence="3" id="KW-0496">Mitochondrion</keyword>
<feature type="compositionally biased region" description="Low complexity" evidence="5">
    <location>
        <begin position="73"/>
        <end position="86"/>
    </location>
</feature>
<dbReference type="GeneID" id="101862637"/>
<feature type="region of interest" description="Disordered" evidence="5">
    <location>
        <begin position="590"/>
        <end position="702"/>
    </location>
</feature>
<evidence type="ECO:0000313" key="8">
    <source>
        <dbReference type="Proteomes" id="UP000694888"/>
    </source>
</evidence>
<feature type="compositionally biased region" description="Polar residues" evidence="5">
    <location>
        <begin position="738"/>
        <end position="750"/>
    </location>
</feature>
<feature type="compositionally biased region" description="Low complexity" evidence="5">
    <location>
        <begin position="503"/>
        <end position="519"/>
    </location>
</feature>
<evidence type="ECO:0000256" key="3">
    <source>
        <dbReference type="ARBA" id="ARBA00023128"/>
    </source>
</evidence>
<organism evidence="8 9">
    <name type="scientific">Aplysia californica</name>
    <name type="common">California sea hare</name>
    <dbReference type="NCBI Taxonomy" id="6500"/>
    <lineage>
        <taxon>Eukaryota</taxon>
        <taxon>Metazoa</taxon>
        <taxon>Spiralia</taxon>
        <taxon>Lophotrochozoa</taxon>
        <taxon>Mollusca</taxon>
        <taxon>Gastropoda</taxon>
        <taxon>Heterobranchia</taxon>
        <taxon>Euthyneura</taxon>
        <taxon>Tectipleura</taxon>
        <taxon>Aplysiida</taxon>
        <taxon>Aplysioidea</taxon>
        <taxon>Aplysiidae</taxon>
        <taxon>Aplysia</taxon>
    </lineage>
</organism>
<feature type="compositionally biased region" description="Polar residues" evidence="5">
    <location>
        <begin position="556"/>
        <end position="569"/>
    </location>
</feature>
<evidence type="ECO:0000256" key="4">
    <source>
        <dbReference type="ARBA" id="ARBA00040604"/>
    </source>
</evidence>
<dbReference type="SMART" id="SM00584">
    <property type="entry name" value="TLDc"/>
    <property type="match status" value="1"/>
</dbReference>
<dbReference type="PANTHER" id="PTHR23354:SF62">
    <property type="entry name" value="MUSTARD, ISOFORM V"/>
    <property type="match status" value="1"/>
</dbReference>
<feature type="compositionally biased region" description="Polar residues" evidence="5">
    <location>
        <begin position="769"/>
        <end position="778"/>
    </location>
</feature>
<reference evidence="9" key="1">
    <citation type="submission" date="2025-08" db="UniProtKB">
        <authorList>
            <consortium name="RefSeq"/>
        </authorList>
    </citation>
    <scope>IDENTIFICATION</scope>
</reference>
<sequence length="1334" mass="142656">MNRLQEVVQKFRSSSVDTDKSGSLTTINSSEATASSPSSSHTSHSSHSTSSPSASRARSLSSSGDGKTRKDVSSASPALCPAPSDSVWVTSASHPGPYPSPSKVDFQALQGKQGSLMSDLPSGSGLQGRLAPELLSNLSVQNTPLTGRPPTDPTPFPAGGHAPTAAIDVPAHGKGAATLSAEELHNSVLSALGESTSPSAGGDQASPVLKSPLERKQSKKQPKGTFEYTVQDRDTLVKIGAHYDVTPSELMKINKMLSRTVFTGQTLFIPDPDYVPSDPPSPQAVSPTPDTRPKVDIPLISQADKPPSFVPGHVVQVTAPKGQAAPKIQGRVLDREVSQNDELDQECLQKFVKIPARRVLEDAFEEEEERMEGMICRGTLLVTPNAIMFDPDVEDTLVRESEQNQTKFSMVVYMDQIKSVALFSDMAKMFWRQPKEVRAHSPRPLIFRSSDEGRRPQAEGKDETDGTLILRSSPIGDSSDGSRPPPDGASVAGSSGQQRASPEGAGETTGEAGEATTGRTSEELENMTQSQPISTVSQPGRTSEEVEHMTSLGGYTPTSPLVAQMSRSSELAVSEISLLQETSEIFGETRDFGPHLGRSSSEVHSHGIGVGTGRVSDSSPGDLGPALFCGGERSDSTTDSLNTPTQGFAPVTFTDRSPNTTTAIHPKPVPVQRPSAGGAFLTPTNTPPFQTSSDLKSRENRISEDLTELSALGADAGSGTFEVTASSLAAGDKVGFSESGQFSDDLSQGQPAGEETDSAKGVEPDSAVDNEQTSSSVSAALDKDSGDGTTNNTTHIGSITYLPITEDEQWNQTIQAIQDRKPLVDSPSPSSSLPGAETAAPLKAKDATDSGRGGDSGSEEAWSQSVGGGARAGSSFSPLRTPVQHISSFFTYTTSLFRSGGGGAADKEAGSKSGGGAGPAPSSANSQSASSQQEGELNKEIAQLTLAPPPGQAMKFPLIQRGFSKEELTKALGPDPKSFLPRSDSPHFLEPPLYLQIRPGIQKKEDSTCDGGAGGSVLPSDGQPRTFEHRNFKNKMLEEYWFVVPRNTGDKLYHFLVDWQPQAYGDQDELEAREKYFYDIKDVRHLIQPLGRLGGRGGDGGVAGGEGGEGPLELSEDHFSLDLKTWEVLSAEEAGLVERGQHPASVSHQDTIDESNMPELIQGTSCIITQDHVNQLIRAIPRSMSAGYDWALVFSTKVHGYSLRNLYRQMAVVDDSPCLLFIKDTDNNVFGAYLSDKIKTSETFYGQGSTFLFTFYPEFKKYMWQGDNQFFINGTSDFFAIGSGQGLFGLWVDDNLNHGRSHCCLTFHNDVLTTQEDFRIIDVEAWQFVDCSFS</sequence>
<dbReference type="Gene3D" id="3.10.350.10">
    <property type="entry name" value="LysM domain"/>
    <property type="match status" value="1"/>
</dbReference>
<keyword evidence="8" id="KW-1185">Reference proteome</keyword>
<dbReference type="PROSITE" id="PS51886">
    <property type="entry name" value="TLDC"/>
    <property type="match status" value="1"/>
</dbReference>
<feature type="region of interest" description="Disordered" evidence="5">
    <location>
        <begin position="734"/>
        <end position="796"/>
    </location>
</feature>
<dbReference type="InterPro" id="IPR018392">
    <property type="entry name" value="LysM"/>
</dbReference>
<proteinExistence type="inferred from homology"/>
<evidence type="ECO:0000256" key="5">
    <source>
        <dbReference type="SAM" id="MobiDB-lite"/>
    </source>
</evidence>
<evidence type="ECO:0000259" key="6">
    <source>
        <dbReference type="PROSITE" id="PS51782"/>
    </source>
</evidence>
<dbReference type="PANTHER" id="PTHR23354">
    <property type="entry name" value="NUCLEOLAR PROTEIN 7/ESTROGEN RECEPTOR COACTIVATOR-RELATED"/>
    <property type="match status" value="1"/>
</dbReference>
<evidence type="ECO:0000256" key="2">
    <source>
        <dbReference type="ARBA" id="ARBA00009540"/>
    </source>
</evidence>
<feature type="compositionally biased region" description="Polar residues" evidence="5">
    <location>
        <begin position="136"/>
        <end position="145"/>
    </location>
</feature>
<dbReference type="Proteomes" id="UP000694888">
    <property type="component" value="Unplaced"/>
</dbReference>
<dbReference type="InterPro" id="IPR036779">
    <property type="entry name" value="LysM_dom_sf"/>
</dbReference>
<protein>
    <recommendedName>
        <fullName evidence="4">Oxidation resistance protein 1</fullName>
    </recommendedName>
</protein>
<evidence type="ECO:0000256" key="1">
    <source>
        <dbReference type="ARBA" id="ARBA00004173"/>
    </source>
</evidence>
<dbReference type="PROSITE" id="PS51782">
    <property type="entry name" value="LYSM"/>
    <property type="match status" value="1"/>
</dbReference>
<dbReference type="Pfam" id="PF01476">
    <property type="entry name" value="LysM"/>
    <property type="match status" value="1"/>
</dbReference>
<feature type="compositionally biased region" description="Polar residues" evidence="5">
    <location>
        <begin position="637"/>
        <end position="646"/>
    </location>
</feature>
<feature type="compositionally biased region" description="Polar residues" evidence="5">
    <location>
        <begin position="526"/>
        <end position="541"/>
    </location>
</feature>